<comment type="caution">
    <text evidence="2">The sequence shown here is derived from an EMBL/GenBank/DDBJ whole genome shotgun (WGS) entry which is preliminary data.</text>
</comment>
<organism evidence="2 3">
    <name type="scientific">Elysia crispata</name>
    <name type="common">lettuce slug</name>
    <dbReference type="NCBI Taxonomy" id="231223"/>
    <lineage>
        <taxon>Eukaryota</taxon>
        <taxon>Metazoa</taxon>
        <taxon>Spiralia</taxon>
        <taxon>Lophotrochozoa</taxon>
        <taxon>Mollusca</taxon>
        <taxon>Gastropoda</taxon>
        <taxon>Heterobranchia</taxon>
        <taxon>Euthyneura</taxon>
        <taxon>Panpulmonata</taxon>
        <taxon>Sacoglossa</taxon>
        <taxon>Placobranchoidea</taxon>
        <taxon>Plakobranchidae</taxon>
        <taxon>Elysia</taxon>
    </lineage>
</organism>
<feature type="compositionally biased region" description="Polar residues" evidence="1">
    <location>
        <begin position="88"/>
        <end position="101"/>
    </location>
</feature>
<feature type="region of interest" description="Disordered" evidence="1">
    <location>
        <begin position="28"/>
        <end position="47"/>
    </location>
</feature>
<gene>
    <name evidence="2" type="ORF">RRG08_010430</name>
</gene>
<keyword evidence="3" id="KW-1185">Reference proteome</keyword>
<name>A0AAE1DWR0_9GAST</name>
<feature type="region of interest" description="Disordered" evidence="1">
    <location>
        <begin position="74"/>
        <end position="101"/>
    </location>
</feature>
<accession>A0AAE1DWR0</accession>
<dbReference type="AlphaFoldDB" id="A0AAE1DWR0"/>
<proteinExistence type="predicted"/>
<evidence type="ECO:0000313" key="2">
    <source>
        <dbReference type="EMBL" id="KAK3784363.1"/>
    </source>
</evidence>
<sequence>METGANAIADLTAKVKVCSIPATGGFPTWPSQDKRKKIKVMPGPPPGHFRPVFCSTAVGRQTGQAVLQTIERSASWHGKDSGEAHNMDPQSFSESHVTPTRTRLNKTWKDLLTGRGRKSVVTTTWMPQLSARVT</sequence>
<evidence type="ECO:0000256" key="1">
    <source>
        <dbReference type="SAM" id="MobiDB-lite"/>
    </source>
</evidence>
<protein>
    <submittedName>
        <fullName evidence="2">Uncharacterized protein</fullName>
    </submittedName>
</protein>
<feature type="compositionally biased region" description="Basic and acidic residues" evidence="1">
    <location>
        <begin position="77"/>
        <end position="86"/>
    </location>
</feature>
<reference evidence="2" key="1">
    <citation type="journal article" date="2023" name="G3 (Bethesda)">
        <title>A reference genome for the long-term kleptoplast-retaining sea slug Elysia crispata morphotype clarki.</title>
        <authorList>
            <person name="Eastman K.E."/>
            <person name="Pendleton A.L."/>
            <person name="Shaikh M.A."/>
            <person name="Suttiyut T."/>
            <person name="Ogas R."/>
            <person name="Tomko P."/>
            <person name="Gavelis G."/>
            <person name="Widhalm J.R."/>
            <person name="Wisecaver J.H."/>
        </authorList>
    </citation>
    <scope>NUCLEOTIDE SEQUENCE</scope>
    <source>
        <strain evidence="2">ECLA1</strain>
    </source>
</reference>
<dbReference type="Proteomes" id="UP001283361">
    <property type="component" value="Unassembled WGS sequence"/>
</dbReference>
<evidence type="ECO:0000313" key="3">
    <source>
        <dbReference type="Proteomes" id="UP001283361"/>
    </source>
</evidence>
<dbReference type="EMBL" id="JAWDGP010002271">
    <property type="protein sequence ID" value="KAK3784363.1"/>
    <property type="molecule type" value="Genomic_DNA"/>
</dbReference>